<feature type="compositionally biased region" description="Polar residues" evidence="5">
    <location>
        <begin position="8"/>
        <end position="42"/>
    </location>
</feature>
<reference evidence="7" key="3">
    <citation type="submission" date="2019-06" db="EMBL/GenBank/DDBJ databases">
        <authorList>
            <person name="Poynton C."/>
            <person name="Hasenbein S."/>
            <person name="Benoit J.B."/>
            <person name="Sepulveda M.S."/>
            <person name="Poelchau M.F."/>
            <person name="Murali S.C."/>
            <person name="Chen S."/>
            <person name="Glastad K.M."/>
            <person name="Werren J.H."/>
            <person name="Vineis J.H."/>
            <person name="Bowen J.L."/>
            <person name="Friedrich M."/>
            <person name="Jones J."/>
            <person name="Robertson H.M."/>
            <person name="Feyereisen R."/>
            <person name="Mechler-Hickson A."/>
            <person name="Mathers N."/>
            <person name="Lee C.E."/>
            <person name="Colbourne J.K."/>
            <person name="Biales A."/>
            <person name="Johnston J.S."/>
            <person name="Wellborn G.A."/>
            <person name="Rosendale A.J."/>
            <person name="Cridge A.G."/>
            <person name="Munoz-Torres M.C."/>
            <person name="Bain P.A."/>
            <person name="Manny A.R."/>
            <person name="Major K.M."/>
            <person name="Lambert F.N."/>
            <person name="Vulpe C.D."/>
            <person name="Tuck P."/>
            <person name="Blalock B.J."/>
            <person name="Lin Y.-Y."/>
            <person name="Smith M.E."/>
            <person name="Ochoa-Acuna H."/>
            <person name="Chen M.-J.M."/>
            <person name="Childers C.P."/>
            <person name="Qu J."/>
            <person name="Dugan S."/>
            <person name="Lee S.L."/>
            <person name="Chao H."/>
            <person name="Dinh H."/>
            <person name="Han Y."/>
            <person name="Doddapaneni H."/>
            <person name="Worley K.C."/>
            <person name="Muzny D.M."/>
            <person name="Gibbs R.A."/>
            <person name="Richards S."/>
        </authorList>
    </citation>
    <scope>NUCLEOTIDE SEQUENCE</scope>
    <source>
        <strain evidence="7">HAZT.00-mixed</strain>
        <tissue evidence="7">Whole organism</tissue>
    </source>
</reference>
<dbReference type="GO" id="GO:0006086">
    <property type="term" value="P:pyruvate decarboxylation to acetyl-CoA"/>
    <property type="evidence" value="ECO:0007669"/>
    <property type="project" value="TreeGrafter"/>
</dbReference>
<evidence type="ECO:0000313" key="7">
    <source>
        <dbReference type="EMBL" id="KAA0201802.1"/>
    </source>
</evidence>
<dbReference type="Gene3D" id="3.40.50.970">
    <property type="match status" value="1"/>
</dbReference>
<dbReference type="InterPro" id="IPR050642">
    <property type="entry name" value="PDH_E1_Alpha_Subunit"/>
</dbReference>
<reference evidence="7" key="1">
    <citation type="submission" date="2014-08" db="EMBL/GenBank/DDBJ databases">
        <authorList>
            <person name="Murali S."/>
            <person name="Richards S."/>
            <person name="Bandaranaike D."/>
            <person name="Bellair M."/>
            <person name="Blankenburg K."/>
            <person name="Chao H."/>
            <person name="Dinh H."/>
            <person name="Doddapaneni H."/>
            <person name="Dugan-Rocha S."/>
            <person name="Elkadiri S."/>
            <person name="Gnanaolivu R."/>
            <person name="Hughes D."/>
            <person name="Lee S."/>
            <person name="Li M."/>
            <person name="Ming W."/>
            <person name="Munidasa M."/>
            <person name="Muniz J."/>
            <person name="Nguyen L."/>
            <person name="Osuji N."/>
            <person name="Pu L.-L."/>
            <person name="Puazo M."/>
            <person name="Skinner E."/>
            <person name="Qu C."/>
            <person name="Quiroz J."/>
            <person name="Raj R."/>
            <person name="Weissenberger G."/>
            <person name="Xin Y."/>
            <person name="Zou X."/>
            <person name="Han Y."/>
            <person name="Worley K."/>
            <person name="Muzny D."/>
            <person name="Gibbs R."/>
        </authorList>
    </citation>
    <scope>NUCLEOTIDE SEQUENCE</scope>
    <source>
        <strain evidence="7">HAZT.00-mixed</strain>
        <tissue evidence="7">Whole organism</tissue>
    </source>
</reference>
<dbReference type="InterPro" id="IPR001017">
    <property type="entry name" value="DH_E1"/>
</dbReference>
<dbReference type="Pfam" id="PF00676">
    <property type="entry name" value="E1_dh"/>
    <property type="match status" value="1"/>
</dbReference>
<keyword evidence="2" id="KW-0809">Transit peptide</keyword>
<dbReference type="Proteomes" id="UP000711488">
    <property type="component" value="Unassembled WGS sequence"/>
</dbReference>
<evidence type="ECO:0000256" key="1">
    <source>
        <dbReference type="ARBA" id="ARBA00001964"/>
    </source>
</evidence>
<name>A0A6A0H7W4_HYAAZ</name>
<protein>
    <recommendedName>
        <fullName evidence="6">Dehydrogenase E1 component domain-containing protein</fullName>
    </recommendedName>
</protein>
<evidence type="ECO:0000256" key="4">
    <source>
        <dbReference type="ARBA" id="ARBA00023052"/>
    </source>
</evidence>
<dbReference type="SUPFAM" id="SSF52518">
    <property type="entry name" value="Thiamin diphosphate-binding fold (THDP-binding)"/>
    <property type="match status" value="1"/>
</dbReference>
<comment type="cofactor">
    <cofactor evidence="1">
        <name>thiamine diphosphate</name>
        <dbReference type="ChEBI" id="CHEBI:58937"/>
    </cofactor>
</comment>
<gene>
    <name evidence="7" type="ORF">HAZT_HAZT006472</name>
</gene>
<dbReference type="OrthoDB" id="10256198at2759"/>
<proteinExistence type="predicted"/>
<sequence length="144" mass="16214">MRFLSPLWQDSTSATENLANKNGSSQPQKQQQRNSSTASEATFDTRPYKLHKLEEAPSSTATCSRDEALLYYRQMQIIRRIESAAGNLYKEKAVRGFCHLYSGQEAICVGMVGVLRPQDSIITAYRDHGWAYVMGCSVTSKLFH</sequence>
<organism evidence="7">
    <name type="scientific">Hyalella azteca</name>
    <name type="common">Amphipod</name>
    <dbReference type="NCBI Taxonomy" id="294128"/>
    <lineage>
        <taxon>Eukaryota</taxon>
        <taxon>Metazoa</taxon>
        <taxon>Ecdysozoa</taxon>
        <taxon>Arthropoda</taxon>
        <taxon>Crustacea</taxon>
        <taxon>Multicrustacea</taxon>
        <taxon>Malacostraca</taxon>
        <taxon>Eumalacostraca</taxon>
        <taxon>Peracarida</taxon>
        <taxon>Amphipoda</taxon>
        <taxon>Senticaudata</taxon>
        <taxon>Talitrida</taxon>
        <taxon>Talitroidea</taxon>
        <taxon>Hyalellidae</taxon>
        <taxon>Hyalella</taxon>
    </lineage>
</organism>
<dbReference type="AlphaFoldDB" id="A0A6A0H7W4"/>
<evidence type="ECO:0000256" key="5">
    <source>
        <dbReference type="SAM" id="MobiDB-lite"/>
    </source>
</evidence>
<reference evidence="7" key="2">
    <citation type="journal article" date="2018" name="Environ. Sci. Technol.">
        <title>The Toxicogenome of Hyalella azteca: A Model for Sediment Ecotoxicology and Evolutionary Toxicology.</title>
        <authorList>
            <person name="Poynton H.C."/>
            <person name="Hasenbein S."/>
            <person name="Benoit J.B."/>
            <person name="Sepulveda M.S."/>
            <person name="Poelchau M.F."/>
            <person name="Hughes D.S.T."/>
            <person name="Murali S.C."/>
            <person name="Chen S."/>
            <person name="Glastad K.M."/>
            <person name="Goodisman M.A.D."/>
            <person name="Werren J.H."/>
            <person name="Vineis J.H."/>
            <person name="Bowen J.L."/>
            <person name="Friedrich M."/>
            <person name="Jones J."/>
            <person name="Robertson H.M."/>
            <person name="Feyereisen R."/>
            <person name="Mechler-Hickson A."/>
            <person name="Mathers N."/>
            <person name="Lee C.E."/>
            <person name="Colbourne J.K."/>
            <person name="Biales A."/>
            <person name="Johnston J.S."/>
            <person name="Wellborn G.A."/>
            <person name="Rosendale A.J."/>
            <person name="Cridge A.G."/>
            <person name="Munoz-Torres M.C."/>
            <person name="Bain P.A."/>
            <person name="Manny A.R."/>
            <person name="Major K.M."/>
            <person name="Lambert F.N."/>
            <person name="Vulpe C.D."/>
            <person name="Tuck P."/>
            <person name="Blalock B.J."/>
            <person name="Lin Y.Y."/>
            <person name="Smith M.E."/>
            <person name="Ochoa-Acuna H."/>
            <person name="Chen M.M."/>
            <person name="Childers C.P."/>
            <person name="Qu J."/>
            <person name="Dugan S."/>
            <person name="Lee S.L."/>
            <person name="Chao H."/>
            <person name="Dinh H."/>
            <person name="Han Y."/>
            <person name="Doddapaneni H."/>
            <person name="Worley K.C."/>
            <person name="Muzny D.M."/>
            <person name="Gibbs R.A."/>
            <person name="Richards S."/>
        </authorList>
    </citation>
    <scope>NUCLEOTIDE SEQUENCE</scope>
    <source>
        <strain evidence="7">HAZT.00-mixed</strain>
        <tissue evidence="7">Whole organism</tissue>
    </source>
</reference>
<feature type="region of interest" description="Disordered" evidence="5">
    <location>
        <begin position="1"/>
        <end position="44"/>
    </location>
</feature>
<accession>A0A6A0H7W4</accession>
<dbReference type="EMBL" id="JQDR03005000">
    <property type="protein sequence ID" value="KAA0201802.1"/>
    <property type="molecule type" value="Genomic_DNA"/>
</dbReference>
<dbReference type="GO" id="GO:0004739">
    <property type="term" value="F:pyruvate dehydrogenase (acetyl-transferring) activity"/>
    <property type="evidence" value="ECO:0007669"/>
    <property type="project" value="TreeGrafter"/>
</dbReference>
<feature type="domain" description="Dehydrogenase E1 component" evidence="6">
    <location>
        <begin position="73"/>
        <end position="139"/>
    </location>
</feature>
<comment type="caution">
    <text evidence="7">The sequence shown here is derived from an EMBL/GenBank/DDBJ whole genome shotgun (WGS) entry which is preliminary data.</text>
</comment>
<dbReference type="PANTHER" id="PTHR11516">
    <property type="entry name" value="PYRUVATE DEHYDROGENASE E1 COMPONENT, ALPHA SUBUNIT BACTERIAL AND ORGANELLAR"/>
    <property type="match status" value="1"/>
</dbReference>
<dbReference type="PANTHER" id="PTHR11516:SF60">
    <property type="entry name" value="PYRUVATE DEHYDROGENASE E1 COMPONENT SUBUNIT ALPHA"/>
    <property type="match status" value="1"/>
</dbReference>
<evidence type="ECO:0000256" key="3">
    <source>
        <dbReference type="ARBA" id="ARBA00023002"/>
    </source>
</evidence>
<evidence type="ECO:0000256" key="2">
    <source>
        <dbReference type="ARBA" id="ARBA00022946"/>
    </source>
</evidence>
<evidence type="ECO:0000259" key="6">
    <source>
        <dbReference type="Pfam" id="PF00676"/>
    </source>
</evidence>
<dbReference type="InterPro" id="IPR029061">
    <property type="entry name" value="THDP-binding"/>
</dbReference>
<keyword evidence="4" id="KW-0786">Thiamine pyrophosphate</keyword>
<keyword evidence="3" id="KW-0560">Oxidoreductase</keyword>